<organism evidence="1 2">
    <name type="scientific">Dictyostelium purpureum</name>
    <name type="common">Slime mold</name>
    <dbReference type="NCBI Taxonomy" id="5786"/>
    <lineage>
        <taxon>Eukaryota</taxon>
        <taxon>Amoebozoa</taxon>
        <taxon>Evosea</taxon>
        <taxon>Eumycetozoa</taxon>
        <taxon>Dictyostelia</taxon>
        <taxon>Dictyosteliales</taxon>
        <taxon>Dictyosteliaceae</taxon>
        <taxon>Dictyostelium</taxon>
    </lineage>
</organism>
<evidence type="ECO:0000313" key="1">
    <source>
        <dbReference type="EMBL" id="EGC31249.1"/>
    </source>
</evidence>
<dbReference type="AlphaFoldDB" id="F0ZXS7"/>
<name>F0ZXS7_DICPU</name>
<dbReference type="EMBL" id="GL871266">
    <property type="protein sequence ID" value="EGC31249.1"/>
    <property type="molecule type" value="Genomic_DNA"/>
</dbReference>
<sequence>MTIINTITLLLNKNSSITNFKNNNFNNNMNINNLNCNINIYGSNKVSVVSGYIYNNPKVTGSESAFPSH</sequence>
<dbReference type="VEuPathDB" id="AmoebaDB:DICPUDRAFT_92825"/>
<evidence type="ECO:0000313" key="2">
    <source>
        <dbReference type="Proteomes" id="UP000001064"/>
    </source>
</evidence>
<proteinExistence type="predicted"/>
<gene>
    <name evidence="1" type="ORF">DICPUDRAFT_92825</name>
</gene>
<dbReference type="Proteomes" id="UP000001064">
    <property type="component" value="Unassembled WGS sequence"/>
</dbReference>
<dbReference type="KEGG" id="dpp:DICPUDRAFT_92825"/>
<reference evidence="2" key="1">
    <citation type="journal article" date="2011" name="Genome Biol.">
        <title>Comparative genomics of the social amoebae Dictyostelium discoideum and Dictyostelium purpureum.</title>
        <authorList>
            <consortium name="US DOE Joint Genome Institute (JGI-PGF)"/>
            <person name="Sucgang R."/>
            <person name="Kuo A."/>
            <person name="Tian X."/>
            <person name="Salerno W."/>
            <person name="Parikh A."/>
            <person name="Feasley C.L."/>
            <person name="Dalin E."/>
            <person name="Tu H."/>
            <person name="Huang E."/>
            <person name="Barry K."/>
            <person name="Lindquist E."/>
            <person name="Shapiro H."/>
            <person name="Bruce D."/>
            <person name="Schmutz J."/>
            <person name="Salamov A."/>
            <person name="Fey P."/>
            <person name="Gaudet P."/>
            <person name="Anjard C."/>
            <person name="Babu M.M."/>
            <person name="Basu S."/>
            <person name="Bushmanova Y."/>
            <person name="van der Wel H."/>
            <person name="Katoh-Kurasawa M."/>
            <person name="Dinh C."/>
            <person name="Coutinho P.M."/>
            <person name="Saito T."/>
            <person name="Elias M."/>
            <person name="Schaap P."/>
            <person name="Kay R.R."/>
            <person name="Henrissat B."/>
            <person name="Eichinger L."/>
            <person name="Rivero F."/>
            <person name="Putnam N.H."/>
            <person name="West C.M."/>
            <person name="Loomis W.F."/>
            <person name="Chisholm R.L."/>
            <person name="Shaulsky G."/>
            <person name="Strassmann J.E."/>
            <person name="Queller D.C."/>
            <person name="Kuspa A."/>
            <person name="Grigoriev I.V."/>
        </authorList>
    </citation>
    <scope>NUCLEOTIDE SEQUENCE [LARGE SCALE GENOMIC DNA]</scope>
    <source>
        <strain evidence="2">QSDP1</strain>
    </source>
</reference>
<accession>F0ZXS7</accession>
<dbReference type="GeneID" id="10505969"/>
<protein>
    <submittedName>
        <fullName evidence="1">Expressed protein</fullName>
    </submittedName>
</protein>
<dbReference type="InParanoid" id="F0ZXS7"/>
<keyword evidence="2" id="KW-1185">Reference proteome</keyword>
<dbReference type="RefSeq" id="XP_003292227.1">
    <property type="nucleotide sequence ID" value="XM_003292179.1"/>
</dbReference>